<dbReference type="InterPro" id="IPR036866">
    <property type="entry name" value="RibonucZ/Hydroxyglut_hydro"/>
</dbReference>
<comment type="caution">
    <text evidence="2">The sequence shown here is derived from an EMBL/GenBank/DDBJ whole genome shotgun (WGS) entry which is preliminary data.</text>
</comment>
<feature type="non-terminal residue" evidence="2">
    <location>
        <position position="319"/>
    </location>
</feature>
<organism evidence="2">
    <name type="scientific">marine sediment metagenome</name>
    <dbReference type="NCBI Taxonomy" id="412755"/>
    <lineage>
        <taxon>unclassified sequences</taxon>
        <taxon>metagenomes</taxon>
        <taxon>ecological metagenomes</taxon>
    </lineage>
</organism>
<dbReference type="AlphaFoldDB" id="A0A0F9QV06"/>
<name>A0A0F9QV06_9ZZZZ</name>
<feature type="domain" description="Metallo-beta-lactamase" evidence="1">
    <location>
        <begin position="18"/>
        <end position="257"/>
    </location>
</feature>
<evidence type="ECO:0000313" key="2">
    <source>
        <dbReference type="EMBL" id="KKN16991.1"/>
    </source>
</evidence>
<dbReference type="Pfam" id="PF12706">
    <property type="entry name" value="Lactamase_B_2"/>
    <property type="match status" value="1"/>
</dbReference>
<sequence length="319" mass="36867">MEKKTVRLTLLGGVNEVGGNTILLEDYSYNVKIFIDFGLRIKKYYNEYERGQSPSSVDEILRTNLLPDENQIPINNLYTKEFREAEQNKETVQRNNTRHVDKDYPSNLDGILISHPHKDHYFGLSFVNRTIPIYTGVVTKRIIRAFCKSAKDSISNNFNGLNWQTFRTGDIIDIKGMKIVPFHVDHSVPGAYGFIIYSSAGPVVYTGDFRRHGPLSNMTEEFLNEIKTHGTILTKGETDKQQKDLISEGTKVLICDGTKIHKGIVESEQRVEENLEKLFANNPFDFILVKYDRIDWDRFRTFSLMAKKYGWKYIITEMD</sequence>
<dbReference type="SUPFAM" id="SSF56281">
    <property type="entry name" value="Metallo-hydrolase/oxidoreductase"/>
    <property type="match status" value="1"/>
</dbReference>
<accession>A0A0F9QV06</accession>
<proteinExistence type="predicted"/>
<dbReference type="SMART" id="SM00849">
    <property type="entry name" value="Lactamase_B"/>
    <property type="match status" value="1"/>
</dbReference>
<dbReference type="PANTHER" id="PTHR43694:SF1">
    <property type="entry name" value="RIBONUCLEASE J"/>
    <property type="match status" value="1"/>
</dbReference>
<dbReference type="PANTHER" id="PTHR43694">
    <property type="entry name" value="RIBONUCLEASE J"/>
    <property type="match status" value="1"/>
</dbReference>
<dbReference type="InterPro" id="IPR001279">
    <property type="entry name" value="Metallo-B-lactamas"/>
</dbReference>
<evidence type="ECO:0000259" key="1">
    <source>
        <dbReference type="SMART" id="SM00849"/>
    </source>
</evidence>
<reference evidence="2" key="1">
    <citation type="journal article" date="2015" name="Nature">
        <title>Complex archaea that bridge the gap between prokaryotes and eukaryotes.</title>
        <authorList>
            <person name="Spang A."/>
            <person name="Saw J.H."/>
            <person name="Jorgensen S.L."/>
            <person name="Zaremba-Niedzwiedzka K."/>
            <person name="Martijn J."/>
            <person name="Lind A.E."/>
            <person name="van Eijk R."/>
            <person name="Schleper C."/>
            <person name="Guy L."/>
            <person name="Ettema T.J."/>
        </authorList>
    </citation>
    <scope>NUCLEOTIDE SEQUENCE</scope>
</reference>
<dbReference type="Gene3D" id="3.60.15.10">
    <property type="entry name" value="Ribonuclease Z/Hydroxyacylglutathione hydrolase-like"/>
    <property type="match status" value="1"/>
</dbReference>
<protein>
    <recommendedName>
        <fullName evidence="1">Metallo-beta-lactamase domain-containing protein</fullName>
    </recommendedName>
</protein>
<dbReference type="EMBL" id="LAZR01003565">
    <property type="protein sequence ID" value="KKN16991.1"/>
    <property type="molecule type" value="Genomic_DNA"/>
</dbReference>
<gene>
    <name evidence="2" type="ORF">LCGC14_0970290</name>
</gene>